<organism evidence="5 6">
    <name type="scientific">Cairina moschata</name>
    <name type="common">Muscovy duck</name>
    <dbReference type="NCBI Taxonomy" id="8855"/>
    <lineage>
        <taxon>Eukaryota</taxon>
        <taxon>Metazoa</taxon>
        <taxon>Chordata</taxon>
        <taxon>Craniata</taxon>
        <taxon>Vertebrata</taxon>
        <taxon>Euteleostomi</taxon>
        <taxon>Archelosauria</taxon>
        <taxon>Archosauria</taxon>
        <taxon>Dinosauria</taxon>
        <taxon>Saurischia</taxon>
        <taxon>Theropoda</taxon>
        <taxon>Coelurosauria</taxon>
        <taxon>Aves</taxon>
        <taxon>Neognathae</taxon>
        <taxon>Galloanserae</taxon>
        <taxon>Anseriformes</taxon>
        <taxon>Anatidae</taxon>
        <taxon>Anatinae</taxon>
        <taxon>Cairina</taxon>
    </lineage>
</organism>
<dbReference type="GO" id="GO:0004090">
    <property type="term" value="F:carbonyl reductase (NADPH) activity"/>
    <property type="evidence" value="ECO:0007669"/>
    <property type="project" value="TreeGrafter"/>
</dbReference>
<dbReference type="SUPFAM" id="SSF51735">
    <property type="entry name" value="NAD(P)-binding Rossmann-fold domains"/>
    <property type="match status" value="1"/>
</dbReference>
<dbReference type="InterPro" id="IPR002347">
    <property type="entry name" value="SDR_fam"/>
</dbReference>
<protein>
    <recommendedName>
        <fullName evidence="7">Dehydrogenase/reductase SDR family member 4</fullName>
    </recommendedName>
</protein>
<dbReference type="PRINTS" id="PR00080">
    <property type="entry name" value="SDRFAMILY"/>
</dbReference>
<dbReference type="InterPro" id="IPR036291">
    <property type="entry name" value="NAD(P)-bd_dom_sf"/>
</dbReference>
<dbReference type="Pfam" id="PF00106">
    <property type="entry name" value="adh_short"/>
    <property type="match status" value="1"/>
</dbReference>
<dbReference type="PROSITE" id="PS00061">
    <property type="entry name" value="ADH_SHORT"/>
    <property type="match status" value="1"/>
</dbReference>
<evidence type="ECO:0000256" key="2">
    <source>
        <dbReference type="ARBA" id="ARBA00023002"/>
    </source>
</evidence>
<comment type="similarity">
    <text evidence="1 3">Belongs to the short-chain dehydrogenases/reductases (SDR) family.</text>
</comment>
<evidence type="ECO:0000256" key="3">
    <source>
        <dbReference type="RuleBase" id="RU000363"/>
    </source>
</evidence>
<evidence type="ECO:0000256" key="4">
    <source>
        <dbReference type="SAM" id="MobiDB-lite"/>
    </source>
</evidence>
<accession>A0A8C3BFK3</accession>
<feature type="compositionally biased region" description="Pro residues" evidence="4">
    <location>
        <begin position="220"/>
        <end position="229"/>
    </location>
</feature>
<dbReference type="AlphaFoldDB" id="A0A8C3BFK3"/>
<sequence>MGHPTDLWGPYIYGAPMALWVTGGTPRPYRAPQSPMGHPKALWGTPLICGAPHGSVGQALDTYGGVDILVSNAAVNPVMGSTLDAEEEAWEKIFQVNVTAAAMLVKLVVPHMERRGGGAIVLVSSLAGYMPFPALGPYSVSKAALLGLLKALAPELRPRGVRINAVAPGLVRTRFSAALWEDEQRCQAVMSSMGIDRWAGPNPRGGGAKPRRGVADPGHAPFPPSPPLPQAGDAVGRGRGGDLPLLARRLLRGRGDRGGGRGRPLPPLAGLWGRFGWFWGRFGRIRARFGPIWVPRSPNF</sequence>
<dbReference type="PANTHER" id="PTHR43943:SF2">
    <property type="entry name" value="DEHYDROGENASE_REDUCTASE 4"/>
    <property type="match status" value="1"/>
</dbReference>
<keyword evidence="2" id="KW-0560">Oxidoreductase</keyword>
<evidence type="ECO:0000313" key="6">
    <source>
        <dbReference type="Proteomes" id="UP000694556"/>
    </source>
</evidence>
<feature type="region of interest" description="Disordered" evidence="4">
    <location>
        <begin position="197"/>
        <end position="237"/>
    </location>
</feature>
<keyword evidence="6" id="KW-1185">Reference proteome</keyword>
<evidence type="ECO:0000256" key="1">
    <source>
        <dbReference type="ARBA" id="ARBA00006484"/>
    </source>
</evidence>
<dbReference type="InterPro" id="IPR020904">
    <property type="entry name" value="Sc_DH/Rdtase_CS"/>
</dbReference>
<dbReference type="Gene3D" id="3.40.50.720">
    <property type="entry name" value="NAD(P)-binding Rossmann-like Domain"/>
    <property type="match status" value="1"/>
</dbReference>
<dbReference type="Ensembl" id="ENSCMMT00000006338.1">
    <property type="protein sequence ID" value="ENSCMMP00000005709.1"/>
    <property type="gene ID" value="ENSCMMG00000003614.1"/>
</dbReference>
<name>A0A8C3BFK3_CAIMO</name>
<evidence type="ECO:0008006" key="7">
    <source>
        <dbReference type="Google" id="ProtNLM"/>
    </source>
</evidence>
<dbReference type="Proteomes" id="UP000694556">
    <property type="component" value="Unassembled WGS sequence"/>
</dbReference>
<dbReference type="PANTHER" id="PTHR43943">
    <property type="entry name" value="DEHYDROGENASE/REDUCTASE (SDR FAMILY) MEMBER 4"/>
    <property type="match status" value="1"/>
</dbReference>
<proteinExistence type="inferred from homology"/>
<evidence type="ECO:0000313" key="5">
    <source>
        <dbReference type="Ensembl" id="ENSCMMP00000005709.1"/>
    </source>
</evidence>
<reference evidence="5" key="1">
    <citation type="submission" date="2025-08" db="UniProtKB">
        <authorList>
            <consortium name="Ensembl"/>
        </authorList>
    </citation>
    <scope>IDENTIFICATION</scope>
</reference>
<dbReference type="PRINTS" id="PR00081">
    <property type="entry name" value="GDHRDH"/>
</dbReference>
<reference evidence="5" key="2">
    <citation type="submission" date="2025-09" db="UniProtKB">
        <authorList>
            <consortium name="Ensembl"/>
        </authorList>
    </citation>
    <scope>IDENTIFICATION</scope>
</reference>